<evidence type="ECO:0000313" key="3">
    <source>
        <dbReference type="Proteomes" id="UP000440096"/>
    </source>
</evidence>
<evidence type="ECO:0000259" key="1">
    <source>
        <dbReference type="Pfam" id="PF09995"/>
    </source>
</evidence>
<name>A0A6N7YRG7_9PSEU</name>
<dbReference type="Proteomes" id="UP000440096">
    <property type="component" value="Unassembled WGS sequence"/>
</dbReference>
<keyword evidence="3" id="KW-1185">Reference proteome</keyword>
<proteinExistence type="predicted"/>
<evidence type="ECO:0000313" key="2">
    <source>
        <dbReference type="EMBL" id="MTD55615.1"/>
    </source>
</evidence>
<organism evidence="2 3">
    <name type="scientific">Amycolatopsis pithecellobii</name>
    <dbReference type="NCBI Taxonomy" id="664692"/>
    <lineage>
        <taxon>Bacteria</taxon>
        <taxon>Bacillati</taxon>
        <taxon>Actinomycetota</taxon>
        <taxon>Actinomycetes</taxon>
        <taxon>Pseudonocardiales</taxon>
        <taxon>Pseudonocardiaceae</taxon>
        <taxon>Amycolatopsis</taxon>
    </lineage>
</organism>
<accession>A0A6N7YRG7</accession>
<sequence>MVWEVLLHPATVVFETVAQGTLQLHAPLWFGDTPTATRMAGHLRNIHRRVKGDVIDVGMPELGGYAATEPRDAMWAALTELHPVLWMYESFAYHGDGGPRQLTEEQRDQYVRELGVYLRLTGASAEDIPGSMAELDALYDKYWDFFGHSDTMNIVPETGEDNQELMVKAMQRNWHPSQQLAADMLHEVYEQFRTPILASFPERIQIKAGLSQVQRTEAVKALDDAQPLIRELQQPESERRIMRMMWGPDAIMLIESARELHRRALPWLPTS</sequence>
<comment type="caution">
    <text evidence="2">The sequence shown here is derived from an EMBL/GenBank/DDBJ whole genome shotgun (WGS) entry which is preliminary data.</text>
</comment>
<dbReference type="OrthoDB" id="108890at2"/>
<gene>
    <name evidence="2" type="ORF">GKO32_16760</name>
</gene>
<feature type="domain" description="ER-bound oxygenase mpaB/mpaB'/Rubber oxygenase catalytic" evidence="1">
    <location>
        <begin position="19"/>
        <end position="187"/>
    </location>
</feature>
<dbReference type="GO" id="GO:0016491">
    <property type="term" value="F:oxidoreductase activity"/>
    <property type="evidence" value="ECO:0007669"/>
    <property type="project" value="InterPro"/>
</dbReference>
<dbReference type="InterPro" id="IPR018713">
    <property type="entry name" value="MPAB/Lcp_cat_dom"/>
</dbReference>
<reference evidence="2 3" key="1">
    <citation type="submission" date="2019-11" db="EMBL/GenBank/DDBJ databases">
        <title>Draft genome of Amycolatopsis RM579.</title>
        <authorList>
            <person name="Duangmal K."/>
            <person name="Mingma R."/>
        </authorList>
    </citation>
    <scope>NUCLEOTIDE SEQUENCE [LARGE SCALE GENOMIC DNA]</scope>
    <source>
        <strain evidence="2 3">RM579</strain>
    </source>
</reference>
<dbReference type="Pfam" id="PF09995">
    <property type="entry name" value="MPAB_Lcp_cat"/>
    <property type="match status" value="1"/>
</dbReference>
<protein>
    <submittedName>
        <fullName evidence="2">DUF2236 domain-containing protein</fullName>
    </submittedName>
</protein>
<dbReference type="EMBL" id="WMBA01000024">
    <property type="protein sequence ID" value="MTD55615.1"/>
    <property type="molecule type" value="Genomic_DNA"/>
</dbReference>
<dbReference type="AlphaFoldDB" id="A0A6N7YRG7"/>